<keyword evidence="2" id="KW-1185">Reference proteome</keyword>
<reference evidence="1" key="1">
    <citation type="journal article" date="2020" name="Stud. Mycol.">
        <title>101 Dothideomycetes genomes: a test case for predicting lifestyles and emergence of pathogens.</title>
        <authorList>
            <person name="Haridas S."/>
            <person name="Albert R."/>
            <person name="Binder M."/>
            <person name="Bloem J."/>
            <person name="Labutti K."/>
            <person name="Salamov A."/>
            <person name="Andreopoulos B."/>
            <person name="Baker S."/>
            <person name="Barry K."/>
            <person name="Bills G."/>
            <person name="Bluhm B."/>
            <person name="Cannon C."/>
            <person name="Castanera R."/>
            <person name="Culley D."/>
            <person name="Daum C."/>
            <person name="Ezra D."/>
            <person name="Gonzalez J."/>
            <person name="Henrissat B."/>
            <person name="Kuo A."/>
            <person name="Liang C."/>
            <person name="Lipzen A."/>
            <person name="Lutzoni F."/>
            <person name="Magnuson J."/>
            <person name="Mondo S."/>
            <person name="Nolan M."/>
            <person name="Ohm R."/>
            <person name="Pangilinan J."/>
            <person name="Park H.-J."/>
            <person name="Ramirez L."/>
            <person name="Alfaro M."/>
            <person name="Sun H."/>
            <person name="Tritt A."/>
            <person name="Yoshinaga Y."/>
            <person name="Zwiers L.-H."/>
            <person name="Turgeon B."/>
            <person name="Goodwin S."/>
            <person name="Spatafora J."/>
            <person name="Crous P."/>
            <person name="Grigoriev I."/>
        </authorList>
    </citation>
    <scope>NUCLEOTIDE SEQUENCE</scope>
    <source>
        <strain evidence="1">CBS 260.36</strain>
    </source>
</reference>
<organism evidence="1 2">
    <name type="scientific">Myriangium duriaei CBS 260.36</name>
    <dbReference type="NCBI Taxonomy" id="1168546"/>
    <lineage>
        <taxon>Eukaryota</taxon>
        <taxon>Fungi</taxon>
        <taxon>Dikarya</taxon>
        <taxon>Ascomycota</taxon>
        <taxon>Pezizomycotina</taxon>
        <taxon>Dothideomycetes</taxon>
        <taxon>Dothideomycetidae</taxon>
        <taxon>Myriangiales</taxon>
        <taxon>Myriangiaceae</taxon>
        <taxon>Myriangium</taxon>
    </lineage>
</organism>
<proteinExistence type="predicted"/>
<dbReference type="EMBL" id="ML996091">
    <property type="protein sequence ID" value="KAF2149265.1"/>
    <property type="molecule type" value="Genomic_DNA"/>
</dbReference>
<dbReference type="Proteomes" id="UP000799439">
    <property type="component" value="Unassembled WGS sequence"/>
</dbReference>
<protein>
    <submittedName>
        <fullName evidence="1">Uncharacterized protein</fullName>
    </submittedName>
</protein>
<evidence type="ECO:0000313" key="2">
    <source>
        <dbReference type="Proteomes" id="UP000799439"/>
    </source>
</evidence>
<comment type="caution">
    <text evidence="1">The sequence shown here is derived from an EMBL/GenBank/DDBJ whole genome shotgun (WGS) entry which is preliminary data.</text>
</comment>
<dbReference type="AlphaFoldDB" id="A0A9P4MCY1"/>
<dbReference type="PANTHER" id="PTHR42047">
    <property type="entry name" value="PROTEIN, PUTATIVE (AFU_ORTHOLOGUE AFUA_6G03560)-RELATED"/>
    <property type="match status" value="1"/>
</dbReference>
<evidence type="ECO:0000313" key="1">
    <source>
        <dbReference type="EMBL" id="KAF2149265.1"/>
    </source>
</evidence>
<dbReference type="InterPro" id="IPR052820">
    <property type="entry name" value="PhiA_domain"/>
</dbReference>
<accession>A0A9P4MCY1</accession>
<dbReference type="PANTHER" id="PTHR42047:SF1">
    <property type="entry name" value="PROTEIN, PUTATIVE (AFU_ORTHOLOGUE AFUA_6G03560)-RELATED"/>
    <property type="match status" value="1"/>
</dbReference>
<gene>
    <name evidence="1" type="ORF">K461DRAFT_315317</name>
</gene>
<dbReference type="OrthoDB" id="5430620at2759"/>
<sequence length="262" mass="28168">MFVQEVVSLQWPQNTRVAAVALRGKNRVLCSLELLDASSYLGPATTEMKFSTVISALTLASWTTASPARRFYPDQLIAVAPTDPKLSELGVNAIDGFFSIGYCPTTHRGGSPTTSCPPSIKDCPAGNVTAVIYSRDQAALDTQVPGGQYIYIDKNGFLAYTAPHAGIIPKNATATGFSIAGPKGDEHRGTFHFKGVTAKGPALDWVACPSADGGPPFTLMARFENFYKTFDRQHECVEVYLALSRYEGSAAAAWQYDVATLQ</sequence>
<name>A0A9P4MCY1_9PEZI</name>